<feature type="region of interest" description="Disordered" evidence="1">
    <location>
        <begin position="33"/>
        <end position="69"/>
    </location>
</feature>
<evidence type="ECO:0000256" key="1">
    <source>
        <dbReference type="SAM" id="MobiDB-lite"/>
    </source>
</evidence>
<reference evidence="2 3" key="1">
    <citation type="submission" date="2021-01" db="EMBL/GenBank/DDBJ databases">
        <title>Chromosome-level genome assembly of a human fungal pathogen reveals clustering of transcriptionally co-regulated genes.</title>
        <authorList>
            <person name="Voorhies M."/>
            <person name="Cohen S."/>
            <person name="Shea T.P."/>
            <person name="Petrus S."/>
            <person name="Munoz J.F."/>
            <person name="Poplawski S."/>
            <person name="Goldman W.E."/>
            <person name="Michael T."/>
            <person name="Cuomo C.A."/>
            <person name="Sil A."/>
            <person name="Beyhan S."/>
        </authorList>
    </citation>
    <scope>NUCLEOTIDE SEQUENCE [LARGE SCALE GENOMIC DNA]</scope>
    <source>
        <strain evidence="2 3">G184AR</strain>
    </source>
</reference>
<feature type="compositionally biased region" description="Polar residues" evidence="1">
    <location>
        <begin position="35"/>
        <end position="48"/>
    </location>
</feature>
<feature type="region of interest" description="Disordered" evidence="1">
    <location>
        <begin position="1"/>
        <end position="20"/>
    </location>
</feature>
<dbReference type="EMBL" id="JAEVHI010000006">
    <property type="protein sequence ID" value="KAG5288530.1"/>
    <property type="molecule type" value="Genomic_DNA"/>
</dbReference>
<sequence>MFTVCNKPAPNLPPLPSHLTTRNPINALTYLQCPHKSTSRSPTSNGEQHNPCLPRHLSARGNPYHHHDH</sequence>
<evidence type="ECO:0000313" key="3">
    <source>
        <dbReference type="Proteomes" id="UP000670092"/>
    </source>
</evidence>
<accession>A0A8H8CSS5</accession>
<proteinExistence type="predicted"/>
<comment type="caution">
    <text evidence="2">The sequence shown here is derived from an EMBL/GenBank/DDBJ whole genome shotgun (WGS) entry which is preliminary data.</text>
</comment>
<dbReference type="AlphaFoldDB" id="A0A8H8CSS5"/>
<organism evidence="2 3">
    <name type="scientific">Ajellomyces capsulatus</name>
    <name type="common">Darling's disease fungus</name>
    <name type="synonym">Histoplasma capsulatum</name>
    <dbReference type="NCBI Taxonomy" id="5037"/>
    <lineage>
        <taxon>Eukaryota</taxon>
        <taxon>Fungi</taxon>
        <taxon>Dikarya</taxon>
        <taxon>Ascomycota</taxon>
        <taxon>Pezizomycotina</taxon>
        <taxon>Eurotiomycetes</taxon>
        <taxon>Eurotiomycetidae</taxon>
        <taxon>Onygenales</taxon>
        <taxon>Ajellomycetaceae</taxon>
        <taxon>Histoplasma</taxon>
    </lineage>
</organism>
<evidence type="ECO:0000313" key="2">
    <source>
        <dbReference type="EMBL" id="KAG5288530.1"/>
    </source>
</evidence>
<dbReference type="Proteomes" id="UP000670092">
    <property type="component" value="Unassembled WGS sequence"/>
</dbReference>
<gene>
    <name evidence="2" type="ORF">I7I52_12044</name>
</gene>
<dbReference type="VEuPathDB" id="FungiDB:I7I52_12044"/>
<protein>
    <submittedName>
        <fullName evidence="2">Uncharacterized protein</fullName>
    </submittedName>
</protein>
<name>A0A8H8CSS5_AJECA</name>